<dbReference type="AlphaFoldDB" id="A0A4D7DUW0"/>
<geneLocation type="plasmid" evidence="3">
    <name>pticfbp5473</name>
</geneLocation>
<dbReference type="STRING" id="1367849.GCA_000518585_03821"/>
<evidence type="ECO:0008006" key="5">
    <source>
        <dbReference type="Google" id="ProtNLM"/>
    </source>
</evidence>
<protein>
    <recommendedName>
        <fullName evidence="5">ParB/Sulfiredoxin domain-containing protein</fullName>
    </recommendedName>
</protein>
<accession>A0A4D7DUW0</accession>
<dbReference type="EMBL" id="CP039694">
    <property type="protein sequence ID" value="QCJ00894.1"/>
    <property type="molecule type" value="Genomic_DNA"/>
</dbReference>
<dbReference type="Proteomes" id="UP000826513">
    <property type="component" value="Plasmid pTiAF3.44"/>
</dbReference>
<dbReference type="Proteomes" id="UP000298545">
    <property type="component" value="Plasmid pTiCFBP5473"/>
</dbReference>
<dbReference type="OrthoDB" id="9769293at2"/>
<dbReference type="RefSeq" id="WP_027676397.1">
    <property type="nucleotide sequence ID" value="NZ_CP039694.1"/>
</dbReference>
<gene>
    <name evidence="1" type="ORF">CFBP5473_23120</name>
    <name evidence="2" type="ORF">J5285_23790</name>
</gene>
<evidence type="ECO:0000313" key="2">
    <source>
        <dbReference type="EMBL" id="QYA10230.1"/>
    </source>
</evidence>
<sequence length="423" mass="48641">MTMTIPHLSLPETVPFERLYLDPNNPRIAPDPAPGYDDATKLFDPVVQRDLPQKVFEAYQAEDLEQAITRLGWTPIDPIIVWKHPDREDAYVVVEGNTRTAILRRARLRLAAAQARLGKARSGGRIIQDVARDQQRDLRQLQALVDATAQIQVQFVQARDANELDATLPKLLGVRHVTGTKNWGPYATNRYITLLYEDLFRKRYIDGRELKLEKDLVSEVAEIFSMTAKDARLRIQTASAFDHFKAEFAERVEAAGNEFKDRDNYYFDQILRNPYPREKLKFGADDLQLSEEASEALFQWVFSKPRAGDEDDDDNLNPNVMRKAEDMREWNALSRYDNKNSTNFAIELDVLNPANSPTLKEIKLQKDQHKARFSPVQNLNALLQALKDMKADALHQQSTMLKPVLDEIRVTSETYLRMIESDR</sequence>
<evidence type="ECO:0000313" key="3">
    <source>
        <dbReference type="Proteomes" id="UP000298545"/>
    </source>
</evidence>
<reference evidence="2 4" key="2">
    <citation type="submission" date="2021-03" db="EMBL/GenBank/DDBJ databases">
        <title>Rapid diversification of plasmids in a genus of pathogenic and nitrogen fixing bacteria.</title>
        <authorList>
            <person name="Weisberg A.J."/>
            <person name="Miller M."/>
            <person name="Ream W."/>
            <person name="Grunwald N.J."/>
            <person name="Chang J.H."/>
        </authorList>
    </citation>
    <scope>NUCLEOTIDE SEQUENCE [LARGE SCALE GENOMIC DNA]</scope>
    <source>
        <strain evidence="2 4">AF3.44</strain>
        <plasmid evidence="2 4">pTiAF3.44</plasmid>
    </source>
</reference>
<geneLocation type="plasmid" evidence="2 4">
    <name>pTiAF3.44</name>
</geneLocation>
<evidence type="ECO:0000313" key="1">
    <source>
        <dbReference type="EMBL" id="QCJ00894.1"/>
    </source>
</evidence>
<name>A0A4D7DUW0_9HYPH</name>
<dbReference type="SUPFAM" id="SSF110849">
    <property type="entry name" value="ParB/Sulfiredoxin"/>
    <property type="match status" value="1"/>
</dbReference>
<geneLocation type="plasmid" evidence="1">
    <name>pTiCFBP5473</name>
</geneLocation>
<dbReference type="KEGG" id="alf:CFBP5473_23120"/>
<evidence type="ECO:0000313" key="4">
    <source>
        <dbReference type="Proteomes" id="UP000826513"/>
    </source>
</evidence>
<keyword evidence="1" id="KW-0614">Plasmid</keyword>
<dbReference type="InterPro" id="IPR036086">
    <property type="entry name" value="ParB/Sulfiredoxin_sf"/>
</dbReference>
<dbReference type="EMBL" id="CP072169">
    <property type="protein sequence ID" value="QYA10230.1"/>
    <property type="molecule type" value="Genomic_DNA"/>
</dbReference>
<keyword evidence="4" id="KW-1185">Reference proteome</keyword>
<organism evidence="1 3">
    <name type="scientific">Agrobacterium larrymoorei</name>
    <dbReference type="NCBI Taxonomy" id="160699"/>
    <lineage>
        <taxon>Bacteria</taxon>
        <taxon>Pseudomonadati</taxon>
        <taxon>Pseudomonadota</taxon>
        <taxon>Alphaproteobacteria</taxon>
        <taxon>Hyphomicrobiales</taxon>
        <taxon>Rhizobiaceae</taxon>
        <taxon>Rhizobium/Agrobacterium group</taxon>
        <taxon>Agrobacterium</taxon>
    </lineage>
</organism>
<proteinExistence type="predicted"/>
<reference evidence="1 3" key="1">
    <citation type="submission" date="2019-04" db="EMBL/GenBank/DDBJ databases">
        <title>Complete genome sequence of Agrobacterium larrymoorei CFBP5473.</title>
        <authorList>
            <person name="Haryono M."/>
            <person name="Chou L."/>
            <person name="Lin Y.-C."/>
            <person name="Lai E.-M."/>
            <person name="Kuo C.-H."/>
        </authorList>
    </citation>
    <scope>NUCLEOTIDE SEQUENCE [LARGE SCALE GENOMIC DNA]</scope>
    <source>
        <strain evidence="1 3">CFBP5473</strain>
        <plasmid evidence="3">pticfbp5473</plasmid>
        <plasmid evidence="1">pTiCFBP5473</plasmid>
    </source>
</reference>